<dbReference type="Gene3D" id="3.30.70.100">
    <property type="match status" value="1"/>
</dbReference>
<reference evidence="2" key="1">
    <citation type="journal article" date="2019" name="Int. J. Syst. Evol. Microbiol.">
        <title>The Global Catalogue of Microorganisms (GCM) 10K type strain sequencing project: providing services to taxonomists for standard genome sequencing and annotation.</title>
        <authorList>
            <consortium name="The Broad Institute Genomics Platform"/>
            <consortium name="The Broad Institute Genome Sequencing Center for Infectious Disease"/>
            <person name="Wu L."/>
            <person name="Ma J."/>
        </authorList>
    </citation>
    <scope>NUCLEOTIDE SEQUENCE [LARGE SCALE GENOMIC DNA]</scope>
    <source>
        <strain evidence="2">XZYJT-10</strain>
    </source>
</reference>
<comment type="caution">
    <text evidence="1">The sequence shown here is derived from an EMBL/GenBank/DDBJ whole genome shotgun (WGS) entry which is preliminary data.</text>
</comment>
<proteinExistence type="predicted"/>
<accession>A0ABW2HGZ1</accession>
<evidence type="ECO:0000313" key="1">
    <source>
        <dbReference type="EMBL" id="MFC7272468.1"/>
    </source>
</evidence>
<keyword evidence="2" id="KW-1185">Reference proteome</keyword>
<evidence type="ECO:0000313" key="2">
    <source>
        <dbReference type="Proteomes" id="UP001596548"/>
    </source>
</evidence>
<dbReference type="EMBL" id="JBHTBJ010000001">
    <property type="protein sequence ID" value="MFC7272468.1"/>
    <property type="molecule type" value="Genomic_DNA"/>
</dbReference>
<sequence>MNEQRPLPFAEAARAVGRCVVVSAGLLRRRQVRLPANHLGMRLRFGDRGSATVYRETVVDAAAPRDPCVLVVEFRLRGVRGRGHDLFRRESLLNTPLFVGFPGFVSKLWLAHDENGAYRGLYEWDGADRAEAYARALWRVLALVSVRGSIHYRVLPGRRRDELVDRPGADGSRPVAAV</sequence>
<protein>
    <recommendedName>
        <fullName evidence="3">DUF4166 domain-containing protein</fullName>
    </recommendedName>
</protein>
<organism evidence="1 2">
    <name type="scientific">Paractinoplanes rhizophilus</name>
    <dbReference type="NCBI Taxonomy" id="1416877"/>
    <lineage>
        <taxon>Bacteria</taxon>
        <taxon>Bacillati</taxon>
        <taxon>Actinomycetota</taxon>
        <taxon>Actinomycetes</taxon>
        <taxon>Micromonosporales</taxon>
        <taxon>Micromonosporaceae</taxon>
        <taxon>Paractinoplanes</taxon>
    </lineage>
</organism>
<name>A0ABW2HGZ1_9ACTN</name>
<dbReference type="RefSeq" id="WP_378963853.1">
    <property type="nucleotide sequence ID" value="NZ_JBHTBJ010000001.1"/>
</dbReference>
<dbReference type="InterPro" id="IPR011008">
    <property type="entry name" value="Dimeric_a/b-barrel"/>
</dbReference>
<evidence type="ECO:0008006" key="3">
    <source>
        <dbReference type="Google" id="ProtNLM"/>
    </source>
</evidence>
<dbReference type="SUPFAM" id="SSF54909">
    <property type="entry name" value="Dimeric alpha+beta barrel"/>
    <property type="match status" value="1"/>
</dbReference>
<dbReference type="Proteomes" id="UP001596548">
    <property type="component" value="Unassembled WGS sequence"/>
</dbReference>
<gene>
    <name evidence="1" type="ORF">ACFQS1_00625</name>
</gene>